<evidence type="ECO:0000256" key="2">
    <source>
        <dbReference type="ARBA" id="ARBA00022857"/>
    </source>
</evidence>
<keyword evidence="9" id="KW-1185">Reference proteome</keyword>
<name>A0A369JZY7_HYPMA</name>
<evidence type="ECO:0000256" key="5">
    <source>
        <dbReference type="PIRSR" id="PIRSR000097-2"/>
    </source>
</evidence>
<dbReference type="GO" id="GO:0016616">
    <property type="term" value="F:oxidoreductase activity, acting on the CH-OH group of donors, NAD or NADP as acceptor"/>
    <property type="evidence" value="ECO:0007669"/>
    <property type="project" value="UniProtKB-ARBA"/>
</dbReference>
<accession>A0A369JZY7</accession>
<evidence type="ECO:0000313" key="9">
    <source>
        <dbReference type="Proteomes" id="UP000076154"/>
    </source>
</evidence>
<comment type="caution">
    <text evidence="8">The sequence shown here is derived from an EMBL/GenBank/DDBJ whole genome shotgun (WGS) entry which is preliminary data.</text>
</comment>
<dbReference type="FunFam" id="3.20.20.100:FF:000002">
    <property type="entry name" value="2,5-diketo-D-gluconic acid reductase A"/>
    <property type="match status" value="1"/>
</dbReference>
<dbReference type="EMBL" id="LUEZ02000041">
    <property type="protein sequence ID" value="RDB25193.1"/>
    <property type="molecule type" value="Genomic_DNA"/>
</dbReference>
<dbReference type="AlphaFoldDB" id="A0A369JZY7"/>
<dbReference type="Pfam" id="PF00248">
    <property type="entry name" value="Aldo_ket_red"/>
    <property type="match status" value="1"/>
</dbReference>
<dbReference type="PANTHER" id="PTHR43827">
    <property type="entry name" value="2,5-DIKETO-D-GLUCONIC ACID REDUCTASE"/>
    <property type="match status" value="1"/>
</dbReference>
<dbReference type="CDD" id="cd19071">
    <property type="entry name" value="AKR_AKR1-5-like"/>
    <property type="match status" value="1"/>
</dbReference>
<dbReference type="PANTHER" id="PTHR43827:SF3">
    <property type="entry name" value="NADP-DEPENDENT OXIDOREDUCTASE DOMAIN-CONTAINING PROTEIN"/>
    <property type="match status" value="1"/>
</dbReference>
<sequence>MATISTFTFNDGTKIPSVGMGCWMGAAVGLGDRVYEMCLKALKNGYRHFDTASKYGNEKQVGAAIRASGIPRSEIYITTKLENNYRDVCESFERSLRELDCEYIDLYLIHWPQHRATSTDYTTKADGHADFINAWKEMEKLLRSGKVKTIGVSNFSVKTLNELLPHCTIIPAPNQVEMHPCLPQTELKKFCDEKGILLTAYSPLGRSTVFFDEPIIKAIAERLTVSPAQVVLSWAVQRGTIVVPKSEDEGRMTANITLVQLSSHDMKAIDGIHLQPGMHKSLLKYHAPDGTVFGWTYERLGWNMTTGGLIPTH</sequence>
<reference evidence="8" key="1">
    <citation type="submission" date="2018-04" db="EMBL/GenBank/DDBJ databases">
        <title>Whole genome sequencing of Hypsizygus marmoreus.</title>
        <authorList>
            <person name="Choi I.-G."/>
            <person name="Min B."/>
            <person name="Kim J.-G."/>
            <person name="Kim S."/>
            <person name="Oh Y.-L."/>
            <person name="Kong W.-S."/>
            <person name="Park H."/>
            <person name="Jeong J."/>
            <person name="Song E.-S."/>
        </authorList>
    </citation>
    <scope>NUCLEOTIDE SEQUENCE [LARGE SCALE GENOMIC DNA]</scope>
    <source>
        <strain evidence="8">51987-8</strain>
    </source>
</reference>
<dbReference type="InterPro" id="IPR018170">
    <property type="entry name" value="Aldo/ket_reductase_CS"/>
</dbReference>
<dbReference type="STRING" id="39966.A0A369JZY7"/>
<evidence type="ECO:0000256" key="6">
    <source>
        <dbReference type="PIRSR" id="PIRSR000097-3"/>
    </source>
</evidence>
<protein>
    <submittedName>
        <fullName evidence="8">Glycerol 2-dehydrogenase (NADP(+))</fullName>
    </submittedName>
</protein>
<dbReference type="PROSITE" id="PS00798">
    <property type="entry name" value="ALDOKETO_REDUCTASE_1"/>
    <property type="match status" value="1"/>
</dbReference>
<evidence type="ECO:0000256" key="4">
    <source>
        <dbReference type="PIRSR" id="PIRSR000097-1"/>
    </source>
</evidence>
<dbReference type="InterPro" id="IPR023210">
    <property type="entry name" value="NADP_OxRdtase_dom"/>
</dbReference>
<dbReference type="Proteomes" id="UP000076154">
    <property type="component" value="Unassembled WGS sequence"/>
</dbReference>
<feature type="site" description="Lowers pKa of active site Tyr" evidence="6">
    <location>
        <position position="80"/>
    </location>
</feature>
<dbReference type="PIRSF" id="PIRSF000097">
    <property type="entry name" value="AKR"/>
    <property type="match status" value="1"/>
</dbReference>
<dbReference type="InParanoid" id="A0A369JZY7"/>
<feature type="binding site" evidence="5">
    <location>
        <position position="110"/>
    </location>
    <ligand>
        <name>substrate</name>
    </ligand>
</feature>
<evidence type="ECO:0000256" key="1">
    <source>
        <dbReference type="ARBA" id="ARBA00007905"/>
    </source>
</evidence>
<dbReference type="Gene3D" id="3.20.20.100">
    <property type="entry name" value="NADP-dependent oxidoreductase domain"/>
    <property type="match status" value="1"/>
</dbReference>
<evidence type="ECO:0000313" key="8">
    <source>
        <dbReference type="EMBL" id="RDB25193.1"/>
    </source>
</evidence>
<gene>
    <name evidence="8" type="primary">GCY1_2</name>
    <name evidence="8" type="ORF">Hypma_007939</name>
</gene>
<comment type="similarity">
    <text evidence="1">Belongs to the aldo/keto reductase family.</text>
</comment>
<dbReference type="OrthoDB" id="5945798at2759"/>
<proteinExistence type="inferred from homology"/>
<evidence type="ECO:0000259" key="7">
    <source>
        <dbReference type="Pfam" id="PF00248"/>
    </source>
</evidence>
<keyword evidence="2" id="KW-0521">NADP</keyword>
<evidence type="ECO:0000256" key="3">
    <source>
        <dbReference type="ARBA" id="ARBA00023002"/>
    </source>
</evidence>
<dbReference type="PRINTS" id="PR00069">
    <property type="entry name" value="ALDKETRDTASE"/>
</dbReference>
<dbReference type="InterPro" id="IPR036812">
    <property type="entry name" value="NAD(P)_OxRdtase_dom_sf"/>
</dbReference>
<dbReference type="SUPFAM" id="SSF51430">
    <property type="entry name" value="NAD(P)-linked oxidoreductase"/>
    <property type="match status" value="1"/>
</dbReference>
<feature type="domain" description="NADP-dependent oxidoreductase" evidence="7">
    <location>
        <begin position="33"/>
        <end position="272"/>
    </location>
</feature>
<feature type="active site" description="Proton donor" evidence="4">
    <location>
        <position position="55"/>
    </location>
</feature>
<organism evidence="8 9">
    <name type="scientific">Hypsizygus marmoreus</name>
    <name type="common">White beech mushroom</name>
    <name type="synonym">Agaricus marmoreus</name>
    <dbReference type="NCBI Taxonomy" id="39966"/>
    <lineage>
        <taxon>Eukaryota</taxon>
        <taxon>Fungi</taxon>
        <taxon>Dikarya</taxon>
        <taxon>Basidiomycota</taxon>
        <taxon>Agaricomycotina</taxon>
        <taxon>Agaricomycetes</taxon>
        <taxon>Agaricomycetidae</taxon>
        <taxon>Agaricales</taxon>
        <taxon>Tricholomatineae</taxon>
        <taxon>Lyophyllaceae</taxon>
        <taxon>Hypsizygus</taxon>
    </lineage>
</organism>
<keyword evidence="3" id="KW-0560">Oxidoreductase</keyword>
<dbReference type="InterPro" id="IPR020471">
    <property type="entry name" value="AKR"/>
</dbReference>
<dbReference type="PROSITE" id="PS00062">
    <property type="entry name" value="ALDOKETO_REDUCTASE_2"/>
    <property type="match status" value="1"/>
</dbReference>